<dbReference type="GO" id="GO:0006094">
    <property type="term" value="P:gluconeogenesis"/>
    <property type="evidence" value="ECO:0007669"/>
    <property type="project" value="UniProtKB-KW"/>
</dbReference>
<name>A0A926I416_9FIRM</name>
<dbReference type="AlphaFoldDB" id="A0A926I416"/>
<sequence>MDFTTGADLLSLCEENGWTIAQVMLQRETEQTGVSREAVRSRLDGVYGVMWRAVRTALTEPLRSMGGLIGGEAQKMQARRQQTRPACGETTAKAVCYAMGVLEVNASMGLIVAAPTAGSSGVIPGVFLALQEEFGFSDGEMTDALLCAGAVGYLITRNATVAGAEGGCQAEVGTAAAMAAAAATQLLGGTPQACLAAAALALGNLLGLVCDPVAGLVEAPCQTRNAIGASNALISAEIALSGISSLIPFDEMVEAMRKVGASLPSSLRETAQGGCAATPTGCALCKKIYESRDA</sequence>
<evidence type="ECO:0000259" key="12">
    <source>
        <dbReference type="Pfam" id="PF03313"/>
    </source>
</evidence>
<dbReference type="NCBIfam" id="TIGR00718">
    <property type="entry name" value="sda_alpha"/>
    <property type="match status" value="1"/>
</dbReference>
<dbReference type="InterPro" id="IPR005130">
    <property type="entry name" value="Ser_deHydtase-like_asu"/>
</dbReference>
<dbReference type="InterPro" id="IPR051318">
    <property type="entry name" value="Fe-S_L-Ser"/>
</dbReference>
<evidence type="ECO:0000256" key="5">
    <source>
        <dbReference type="ARBA" id="ARBA00022485"/>
    </source>
</evidence>
<comment type="similarity">
    <text evidence="3 11">Belongs to the iron-sulfur dependent L-serine dehydratase family.</text>
</comment>
<evidence type="ECO:0000256" key="11">
    <source>
        <dbReference type="RuleBase" id="RU366059"/>
    </source>
</evidence>
<dbReference type="GO" id="GO:0046872">
    <property type="term" value="F:metal ion binding"/>
    <property type="evidence" value="ECO:0007669"/>
    <property type="project" value="UniProtKB-KW"/>
</dbReference>
<accession>A0A926I416</accession>
<evidence type="ECO:0000256" key="1">
    <source>
        <dbReference type="ARBA" id="ARBA00001966"/>
    </source>
</evidence>
<dbReference type="InterPro" id="IPR004642">
    <property type="entry name" value="Ser_deHydtase_asu"/>
</dbReference>
<dbReference type="PANTHER" id="PTHR30182:SF1">
    <property type="entry name" value="L-SERINE DEHYDRATASE 1"/>
    <property type="match status" value="1"/>
</dbReference>
<dbReference type="EMBL" id="JACRST010000011">
    <property type="protein sequence ID" value="MBC8546919.1"/>
    <property type="molecule type" value="Genomic_DNA"/>
</dbReference>
<keyword evidence="7 11" id="KW-0408">Iron</keyword>
<proteinExistence type="inferred from homology"/>
<dbReference type="GO" id="GO:0051539">
    <property type="term" value="F:4 iron, 4 sulfur cluster binding"/>
    <property type="evidence" value="ECO:0007669"/>
    <property type="project" value="UniProtKB-UniRule"/>
</dbReference>
<evidence type="ECO:0000256" key="8">
    <source>
        <dbReference type="ARBA" id="ARBA00023014"/>
    </source>
</evidence>
<comment type="caution">
    <text evidence="13">The sequence shown here is derived from an EMBL/GenBank/DDBJ whole genome shotgun (WGS) entry which is preliminary data.</text>
</comment>
<evidence type="ECO:0000256" key="2">
    <source>
        <dbReference type="ARBA" id="ARBA00004742"/>
    </source>
</evidence>
<evidence type="ECO:0000313" key="13">
    <source>
        <dbReference type="EMBL" id="MBC8546919.1"/>
    </source>
</evidence>
<evidence type="ECO:0000256" key="7">
    <source>
        <dbReference type="ARBA" id="ARBA00023004"/>
    </source>
</evidence>
<dbReference type="Proteomes" id="UP000653127">
    <property type="component" value="Unassembled WGS sequence"/>
</dbReference>
<keyword evidence="6 11" id="KW-0479">Metal-binding</keyword>
<dbReference type="RefSeq" id="WP_249282996.1">
    <property type="nucleotide sequence ID" value="NZ_JACRST010000011.1"/>
</dbReference>
<reference evidence="13" key="1">
    <citation type="submission" date="2020-08" db="EMBL/GenBank/DDBJ databases">
        <title>Genome public.</title>
        <authorList>
            <person name="Liu C."/>
            <person name="Sun Q."/>
        </authorList>
    </citation>
    <scope>NUCLEOTIDE SEQUENCE</scope>
    <source>
        <strain evidence="13">NSJ-31</strain>
    </source>
</reference>
<evidence type="ECO:0000256" key="3">
    <source>
        <dbReference type="ARBA" id="ARBA00008636"/>
    </source>
</evidence>
<keyword evidence="4 11" id="KW-0312">Gluconeogenesis</keyword>
<protein>
    <recommendedName>
        <fullName evidence="11">L-serine dehydratase</fullName>
        <ecNumber evidence="11">4.3.1.17</ecNumber>
    </recommendedName>
</protein>
<keyword evidence="8 11" id="KW-0411">Iron-sulfur</keyword>
<dbReference type="EC" id="4.3.1.17" evidence="11"/>
<evidence type="ECO:0000313" key="14">
    <source>
        <dbReference type="Proteomes" id="UP000653127"/>
    </source>
</evidence>
<dbReference type="GO" id="GO:0003941">
    <property type="term" value="F:L-serine ammonia-lyase activity"/>
    <property type="evidence" value="ECO:0007669"/>
    <property type="project" value="UniProtKB-UniRule"/>
</dbReference>
<comment type="catalytic activity">
    <reaction evidence="10 11">
        <text>L-serine = pyruvate + NH4(+)</text>
        <dbReference type="Rhea" id="RHEA:19169"/>
        <dbReference type="ChEBI" id="CHEBI:15361"/>
        <dbReference type="ChEBI" id="CHEBI:28938"/>
        <dbReference type="ChEBI" id="CHEBI:33384"/>
        <dbReference type="EC" id="4.3.1.17"/>
    </reaction>
</comment>
<comment type="cofactor">
    <cofactor evidence="1 11">
        <name>[4Fe-4S] cluster</name>
        <dbReference type="ChEBI" id="CHEBI:49883"/>
    </cofactor>
</comment>
<gene>
    <name evidence="13" type="primary">sdaAA</name>
    <name evidence="13" type="ORF">H8711_08230</name>
</gene>
<keyword evidence="14" id="KW-1185">Reference proteome</keyword>
<evidence type="ECO:0000256" key="9">
    <source>
        <dbReference type="ARBA" id="ARBA00023239"/>
    </source>
</evidence>
<organism evidence="13 14">
    <name type="scientific">Ligaoa zhengdingensis</name>
    <dbReference type="NCBI Taxonomy" id="2763658"/>
    <lineage>
        <taxon>Bacteria</taxon>
        <taxon>Bacillati</taxon>
        <taxon>Bacillota</taxon>
        <taxon>Clostridia</taxon>
        <taxon>Eubacteriales</taxon>
        <taxon>Oscillospiraceae</taxon>
        <taxon>Ligaoa</taxon>
    </lineage>
</organism>
<evidence type="ECO:0000256" key="4">
    <source>
        <dbReference type="ARBA" id="ARBA00022432"/>
    </source>
</evidence>
<keyword evidence="5 11" id="KW-0004">4Fe-4S</keyword>
<comment type="pathway">
    <text evidence="2">Carbohydrate biosynthesis; gluconeogenesis.</text>
</comment>
<keyword evidence="9 11" id="KW-0456">Lyase</keyword>
<dbReference type="Pfam" id="PF03313">
    <property type="entry name" value="SDH_alpha"/>
    <property type="match status" value="1"/>
</dbReference>
<evidence type="ECO:0000256" key="10">
    <source>
        <dbReference type="ARBA" id="ARBA00049406"/>
    </source>
</evidence>
<feature type="domain" description="Serine dehydratase-like alpha subunit" evidence="12">
    <location>
        <begin position="15"/>
        <end position="276"/>
    </location>
</feature>
<evidence type="ECO:0000256" key="6">
    <source>
        <dbReference type="ARBA" id="ARBA00022723"/>
    </source>
</evidence>
<dbReference type="PANTHER" id="PTHR30182">
    <property type="entry name" value="L-SERINE DEHYDRATASE"/>
    <property type="match status" value="1"/>
</dbReference>